<accession>A9M8L3</accession>
<evidence type="ECO:0000313" key="1">
    <source>
        <dbReference type="EMBL" id="ABX62911.1"/>
    </source>
</evidence>
<dbReference type="AlphaFoldDB" id="A9M8L3"/>
<keyword evidence="2" id="KW-1185">Reference proteome</keyword>
<dbReference type="Proteomes" id="UP000001385">
    <property type="component" value="Chromosome I"/>
</dbReference>
<protein>
    <submittedName>
        <fullName evidence="1">Uncharacterized protein</fullName>
    </submittedName>
</protein>
<proteinExistence type="predicted"/>
<dbReference type="KEGG" id="bcs:BCAN_A1921"/>
<gene>
    <name evidence="1" type="ordered locus">BCAN_A1921</name>
</gene>
<dbReference type="EMBL" id="CP000872">
    <property type="protein sequence ID" value="ABX62911.1"/>
    <property type="molecule type" value="Genomic_DNA"/>
</dbReference>
<dbReference type="HOGENOM" id="CLU_3286020_0_0_5"/>
<evidence type="ECO:0000313" key="2">
    <source>
        <dbReference type="Proteomes" id="UP000001385"/>
    </source>
</evidence>
<sequence length="40" mass="4729">MMTSTMRNSILCPLYKRQNLYLEGPAHWFDYACFNQATRG</sequence>
<reference evidence="1 2" key="1">
    <citation type="submission" date="2007-10" db="EMBL/GenBank/DDBJ databases">
        <title>Brucella canis ATCC 23365 whole genome shotgun sequencing project.</title>
        <authorList>
            <person name="Setubal J.C."/>
            <person name="Bowns C."/>
            <person name="Boyle S."/>
            <person name="Crasta O.R."/>
            <person name="Czar M.J."/>
            <person name="Dharmanolla C."/>
            <person name="Gillespie J.J."/>
            <person name="Kenyon R.W."/>
            <person name="Lu J."/>
            <person name="Mane S."/>
            <person name="Mohapatra S."/>
            <person name="Nagrani S."/>
            <person name="Purkayastha A."/>
            <person name="Rajasimha H.K."/>
            <person name="Shallom J.M."/>
            <person name="Shallom S."/>
            <person name="Shukla M."/>
            <person name="Snyder E.E."/>
            <person name="Sobral B.W."/>
            <person name="Wattam A.R."/>
            <person name="Will R."/>
            <person name="Williams K."/>
            <person name="Yoo H."/>
            <person name="Bruce D."/>
            <person name="Detter C."/>
            <person name="Munk C."/>
            <person name="Brettin T.S."/>
        </authorList>
    </citation>
    <scope>NUCLEOTIDE SEQUENCE [LARGE SCALE GENOMIC DNA]</scope>
    <source>
        <strain evidence="2">ATCC 23365 / NCTC 10854 / RM-666</strain>
    </source>
</reference>
<name>A9M8L3_BRUC2</name>
<organism evidence="1 2">
    <name type="scientific">Brucella canis (strain ATCC 23365 / NCTC 10854 / RM-666)</name>
    <dbReference type="NCBI Taxonomy" id="483179"/>
    <lineage>
        <taxon>Bacteria</taxon>
        <taxon>Pseudomonadati</taxon>
        <taxon>Pseudomonadota</taxon>
        <taxon>Alphaproteobacteria</taxon>
        <taxon>Hyphomicrobiales</taxon>
        <taxon>Brucellaceae</taxon>
        <taxon>Brucella/Ochrobactrum group</taxon>
        <taxon>Brucella</taxon>
    </lineage>
</organism>